<name>A0A9P0CFF2_BEMTA</name>
<dbReference type="KEGG" id="btab:109030361"/>
<dbReference type="InterPro" id="IPR045857">
    <property type="entry name" value="O16G_dom_2"/>
</dbReference>
<accession>A0A9P0CFF2</accession>
<evidence type="ECO:0000256" key="1">
    <source>
        <dbReference type="ARBA" id="ARBA00001657"/>
    </source>
</evidence>
<dbReference type="Gene3D" id="3.20.20.80">
    <property type="entry name" value="Glycosidases"/>
    <property type="match status" value="1"/>
</dbReference>
<feature type="domain" description="Glycosyl hydrolase family 13 catalytic" evidence="6">
    <location>
        <begin position="2"/>
        <end position="370"/>
    </location>
</feature>
<dbReference type="InterPro" id="IPR017853">
    <property type="entry name" value="GH"/>
</dbReference>
<keyword evidence="5" id="KW-0378">Hydrolase</keyword>
<evidence type="ECO:0000259" key="6">
    <source>
        <dbReference type="SMART" id="SM00642"/>
    </source>
</evidence>
<evidence type="ECO:0000256" key="5">
    <source>
        <dbReference type="ARBA" id="ARBA00023295"/>
    </source>
</evidence>
<dbReference type="EMBL" id="OU963869">
    <property type="protein sequence ID" value="CAH0777257.1"/>
    <property type="molecule type" value="Genomic_DNA"/>
</dbReference>
<keyword evidence="5" id="KW-0326">Glycosidase</keyword>
<dbReference type="GO" id="GO:0005975">
    <property type="term" value="P:carbohydrate metabolic process"/>
    <property type="evidence" value="ECO:0007669"/>
    <property type="project" value="InterPro"/>
</dbReference>
<dbReference type="PANTHER" id="PTHR10357:SF179">
    <property type="entry name" value="NEUTRAL AND BASIC AMINO ACID TRANSPORT PROTEIN RBAT"/>
    <property type="match status" value="1"/>
</dbReference>
<dbReference type="EC" id="3.2.1.20" evidence="3"/>
<evidence type="ECO:0000256" key="3">
    <source>
        <dbReference type="ARBA" id="ARBA00012741"/>
    </source>
</evidence>
<keyword evidence="4" id="KW-0325">Glycoprotein</keyword>
<dbReference type="Gene3D" id="3.90.400.10">
    <property type="entry name" value="Oligo-1,6-glucosidase, Domain 2"/>
    <property type="match status" value="1"/>
</dbReference>
<sequence length="517" mass="60156">MADFGYDISDYRNIEPLFGTMDDFDKLKTAVHSHGMKLILDFVPNHSSDEHAWFQNSVQKIPPYTDYYVWRDAVMVDGVRHPPNNWVSFFGGSAWTWNDDRQQYYLHQFHHKQPDLNYRNPLVVKEMKDVLRFWLDKGVDGFRMDAVHTMFEDTRLLDEPRSFKVGFVATDHEYYDHKYTLDQPETFDMIYQFREVLDSYSSSARPQANQDGDFDDDEVTSLMTRHVGTRFMTTEAYSPISDVMRYYGNATVDGAHFPFNFLFITDLNRQSDAYDFEKTIHSWYLNMPEGKWANWVIGNHDVHRVASRFGEELVDGIHMIQFLLPGTVFTYMGDELAMEDTFIRWDETVDPPGLNAGKDRYVQFSRDPERSPFLWDGSVSAGFSTSKDTWLPVHPGYAERNHERQAAEPKSHFKVYRRLVDLKKHDVVKYGELAVKVPADWVILVVRTYGEEFFLTVVNLGSHFETLDLRKLEIPSASKLVVYVSSMNSVYEEGDSVSFEEVHLRPKAALVLTNVVS</sequence>
<dbReference type="Gene3D" id="2.60.40.1180">
    <property type="entry name" value="Golgi alpha-mannosidase II"/>
    <property type="match status" value="1"/>
</dbReference>
<evidence type="ECO:0000313" key="7">
    <source>
        <dbReference type="EMBL" id="CAH0777257.1"/>
    </source>
</evidence>
<dbReference type="GO" id="GO:0004558">
    <property type="term" value="F:alpha-1,4-glucosidase activity"/>
    <property type="evidence" value="ECO:0007669"/>
    <property type="project" value="UniProtKB-EC"/>
</dbReference>
<protein>
    <recommendedName>
        <fullName evidence="3">alpha-glucosidase</fullName>
        <ecNumber evidence="3">3.2.1.20</ecNumber>
    </recommendedName>
</protein>
<dbReference type="Pfam" id="PF00128">
    <property type="entry name" value="Alpha-amylase"/>
    <property type="match status" value="1"/>
</dbReference>
<comment type="catalytic activity">
    <reaction evidence="1">
        <text>Hydrolysis of terminal, non-reducing (1-&gt;4)-linked alpha-D-glucose residues with release of alpha-D-glucose.</text>
        <dbReference type="EC" id="3.2.1.20"/>
    </reaction>
</comment>
<dbReference type="SUPFAM" id="SSF51445">
    <property type="entry name" value="(Trans)glycosidases"/>
    <property type="match status" value="1"/>
</dbReference>
<evidence type="ECO:0000256" key="4">
    <source>
        <dbReference type="ARBA" id="ARBA00023180"/>
    </source>
</evidence>
<comment type="similarity">
    <text evidence="2">Belongs to the glycosyl hydrolase 13 family.</text>
</comment>
<dbReference type="InterPro" id="IPR006047">
    <property type="entry name" value="GH13_cat_dom"/>
</dbReference>
<reference evidence="7" key="1">
    <citation type="submission" date="2021-12" db="EMBL/GenBank/DDBJ databases">
        <authorList>
            <person name="King R."/>
        </authorList>
    </citation>
    <scope>NUCLEOTIDE SEQUENCE</scope>
</reference>
<evidence type="ECO:0000313" key="8">
    <source>
        <dbReference type="Proteomes" id="UP001152759"/>
    </source>
</evidence>
<dbReference type="SMART" id="SM00642">
    <property type="entry name" value="Aamy"/>
    <property type="match status" value="1"/>
</dbReference>
<dbReference type="PANTHER" id="PTHR10357">
    <property type="entry name" value="ALPHA-AMYLASE FAMILY MEMBER"/>
    <property type="match status" value="1"/>
</dbReference>
<dbReference type="AlphaFoldDB" id="A0A9P0CFF2"/>
<dbReference type="Proteomes" id="UP001152759">
    <property type="component" value="Chromosome 8"/>
</dbReference>
<evidence type="ECO:0000256" key="2">
    <source>
        <dbReference type="ARBA" id="ARBA00008061"/>
    </source>
</evidence>
<dbReference type="FunFam" id="3.90.400.10:FF:000001">
    <property type="entry name" value="Maltase A3, isoform A"/>
    <property type="match status" value="1"/>
</dbReference>
<dbReference type="InterPro" id="IPR013780">
    <property type="entry name" value="Glyco_hydro_b"/>
</dbReference>
<gene>
    <name evidence="7" type="ORF">BEMITA_LOCUS13241</name>
</gene>
<proteinExistence type="inferred from homology"/>
<keyword evidence="8" id="KW-1185">Reference proteome</keyword>
<dbReference type="CDD" id="cd11328">
    <property type="entry name" value="AmyAc_maltase"/>
    <property type="match status" value="1"/>
</dbReference>
<organism evidence="7 8">
    <name type="scientific">Bemisia tabaci</name>
    <name type="common">Sweetpotato whitefly</name>
    <name type="synonym">Aleurodes tabaci</name>
    <dbReference type="NCBI Taxonomy" id="7038"/>
    <lineage>
        <taxon>Eukaryota</taxon>
        <taxon>Metazoa</taxon>
        <taxon>Ecdysozoa</taxon>
        <taxon>Arthropoda</taxon>
        <taxon>Hexapoda</taxon>
        <taxon>Insecta</taxon>
        <taxon>Pterygota</taxon>
        <taxon>Neoptera</taxon>
        <taxon>Paraneoptera</taxon>
        <taxon>Hemiptera</taxon>
        <taxon>Sternorrhyncha</taxon>
        <taxon>Aleyrodoidea</taxon>
        <taxon>Aleyrodidae</taxon>
        <taxon>Aleyrodinae</taxon>
        <taxon>Bemisia</taxon>
    </lineage>
</organism>